<gene>
    <name evidence="2" type="ORF">MNBD_ALPHA02-157</name>
</gene>
<protein>
    <submittedName>
        <fullName evidence="2">ZINC-FINGER PROTEIN</fullName>
    </submittedName>
</protein>
<keyword evidence="2" id="KW-0863">Zinc-finger</keyword>
<organism evidence="2">
    <name type="scientific">hydrothermal vent metagenome</name>
    <dbReference type="NCBI Taxonomy" id="652676"/>
    <lineage>
        <taxon>unclassified sequences</taxon>
        <taxon>metagenomes</taxon>
        <taxon>ecological metagenomes</taxon>
    </lineage>
</organism>
<name>A0A3B0RFZ0_9ZZZZ</name>
<keyword evidence="1" id="KW-0472">Membrane</keyword>
<keyword evidence="1" id="KW-0812">Transmembrane</keyword>
<feature type="transmembrane region" description="Helical" evidence="1">
    <location>
        <begin position="55"/>
        <end position="75"/>
    </location>
</feature>
<dbReference type="AlphaFoldDB" id="A0A3B0RFZ0"/>
<sequence>MSNFPRHGKARSIKSGLRRQCPSCERANIFAGYLKLKPTCPRCAAPIGDIRADDFPPYLTILIVGHIVVPLLVLVEINFHPSTLFQMIFWPAIALTLALTLLPILKGGVVGFMWSIDMKGDEQY</sequence>
<evidence type="ECO:0000256" key="1">
    <source>
        <dbReference type="SAM" id="Phobius"/>
    </source>
</evidence>
<dbReference type="EMBL" id="UOED01000062">
    <property type="protein sequence ID" value="VAV90821.1"/>
    <property type="molecule type" value="Genomic_DNA"/>
</dbReference>
<dbReference type="InterPro" id="IPR009325">
    <property type="entry name" value="DUF983"/>
</dbReference>
<reference evidence="2" key="1">
    <citation type="submission" date="2018-06" db="EMBL/GenBank/DDBJ databases">
        <authorList>
            <person name="Zhirakovskaya E."/>
        </authorList>
    </citation>
    <scope>NUCLEOTIDE SEQUENCE</scope>
</reference>
<proteinExistence type="predicted"/>
<evidence type="ECO:0000313" key="2">
    <source>
        <dbReference type="EMBL" id="VAV90821.1"/>
    </source>
</evidence>
<accession>A0A3B0RFZ0</accession>
<dbReference type="Pfam" id="PF06170">
    <property type="entry name" value="DUF983"/>
    <property type="match status" value="1"/>
</dbReference>
<keyword evidence="2" id="KW-0862">Zinc</keyword>
<keyword evidence="2" id="KW-0479">Metal-binding</keyword>
<dbReference type="GO" id="GO:0008270">
    <property type="term" value="F:zinc ion binding"/>
    <property type="evidence" value="ECO:0007669"/>
    <property type="project" value="UniProtKB-KW"/>
</dbReference>
<feature type="transmembrane region" description="Helical" evidence="1">
    <location>
        <begin position="87"/>
        <end position="105"/>
    </location>
</feature>
<keyword evidence="1" id="KW-1133">Transmembrane helix</keyword>